<dbReference type="Proteomes" id="UP000472260">
    <property type="component" value="Unassembled WGS sequence"/>
</dbReference>
<keyword evidence="2" id="KW-0479">Metal-binding</keyword>
<dbReference type="AlphaFoldDB" id="A0A671PGM7"/>
<dbReference type="Gene3D" id="3.30.40.10">
    <property type="entry name" value="Zinc/RING finger domain, C3HC4 (zinc finger)"/>
    <property type="match status" value="1"/>
</dbReference>
<feature type="compositionally biased region" description="Polar residues" evidence="8">
    <location>
        <begin position="432"/>
        <end position="447"/>
    </location>
</feature>
<dbReference type="PANTHER" id="PTHR23123">
    <property type="entry name" value="PHD/F-BOX CONTAINING PROTEIN"/>
    <property type="match status" value="1"/>
</dbReference>
<evidence type="ECO:0000313" key="12">
    <source>
        <dbReference type="Proteomes" id="UP000472260"/>
    </source>
</evidence>
<proteinExistence type="predicted"/>
<reference evidence="11" key="2">
    <citation type="submission" date="2025-09" db="UniProtKB">
        <authorList>
            <consortium name="Ensembl"/>
        </authorList>
    </citation>
    <scope>IDENTIFICATION</scope>
</reference>
<evidence type="ECO:0000256" key="3">
    <source>
        <dbReference type="ARBA" id="ARBA00022737"/>
    </source>
</evidence>
<dbReference type="PROSITE" id="PS50016">
    <property type="entry name" value="ZF_PHD_2"/>
    <property type="match status" value="1"/>
</dbReference>
<gene>
    <name evidence="11" type="primary">LOC107694447</name>
</gene>
<dbReference type="GO" id="GO:0003677">
    <property type="term" value="F:DNA binding"/>
    <property type="evidence" value="ECO:0007669"/>
    <property type="project" value="UniProtKB-KW"/>
</dbReference>
<dbReference type="Pfam" id="PF12937">
    <property type="entry name" value="F-box-like"/>
    <property type="match status" value="1"/>
</dbReference>
<dbReference type="InterPro" id="IPR013083">
    <property type="entry name" value="Znf_RING/FYVE/PHD"/>
</dbReference>
<feature type="compositionally biased region" description="Polar residues" evidence="8">
    <location>
        <begin position="376"/>
        <end position="386"/>
    </location>
</feature>
<keyword evidence="4 7" id="KW-0863">Zinc-finger</keyword>
<evidence type="ECO:0000259" key="10">
    <source>
        <dbReference type="PROSITE" id="PS51058"/>
    </source>
</evidence>
<reference evidence="11" key="1">
    <citation type="submission" date="2025-08" db="UniProtKB">
        <authorList>
            <consortium name="Ensembl"/>
        </authorList>
    </citation>
    <scope>IDENTIFICATION</scope>
</reference>
<organism evidence="11 12">
    <name type="scientific">Sinocyclocheilus anshuiensis</name>
    <dbReference type="NCBI Taxonomy" id="1608454"/>
    <lineage>
        <taxon>Eukaryota</taxon>
        <taxon>Metazoa</taxon>
        <taxon>Chordata</taxon>
        <taxon>Craniata</taxon>
        <taxon>Vertebrata</taxon>
        <taxon>Euteleostomi</taxon>
        <taxon>Actinopterygii</taxon>
        <taxon>Neopterygii</taxon>
        <taxon>Teleostei</taxon>
        <taxon>Ostariophysi</taxon>
        <taxon>Cypriniformes</taxon>
        <taxon>Cyprinidae</taxon>
        <taxon>Cyprininae</taxon>
        <taxon>Sinocyclocheilus</taxon>
    </lineage>
</organism>
<dbReference type="Pfam" id="PF02008">
    <property type="entry name" value="zf-CXXC"/>
    <property type="match status" value="1"/>
</dbReference>
<dbReference type="Gene3D" id="3.80.10.10">
    <property type="entry name" value="Ribonuclease Inhibitor"/>
    <property type="match status" value="1"/>
</dbReference>
<dbReference type="SUPFAM" id="SSF52047">
    <property type="entry name" value="RNI-like"/>
    <property type="match status" value="1"/>
</dbReference>
<dbReference type="GO" id="GO:0008270">
    <property type="term" value="F:zinc ion binding"/>
    <property type="evidence" value="ECO:0007669"/>
    <property type="project" value="UniProtKB-KW"/>
</dbReference>
<accession>A0A671PGM7</accession>
<dbReference type="InterPro" id="IPR002857">
    <property type="entry name" value="Znf_CXXC"/>
</dbReference>
<keyword evidence="1" id="KW-0433">Leucine-rich repeat</keyword>
<evidence type="ECO:0000259" key="9">
    <source>
        <dbReference type="PROSITE" id="PS50016"/>
    </source>
</evidence>
<keyword evidence="12" id="KW-1185">Reference proteome</keyword>
<evidence type="ECO:0000256" key="4">
    <source>
        <dbReference type="ARBA" id="ARBA00022771"/>
    </source>
</evidence>
<sequence length="816" mass="89626">MSGSKVLGGARRRRTRCRRCQACMRTECGECHFCKDMKKFGGPGRMKQSCLLRQCTAPVLPHTAVCFACGEAGKEDTVESEEEKFSLSLMECTICNEIIHPSCLKMGKAEGIINDEIPNCWECPKCHKEGKTSKVRLYRPHRLSPFLNTESLHSLIVSEPNQTEREKERESPFIKGARDKHLKKKAKPNSSDSSEANGPNSSSGGGHGSSTAQASTPSQDQRSHHREKLERFKRMCQLLERVRDSSSSSSSSSETDSESDSDSPSPAGASEPSSPTYGSGAARERSRRLAELGFSASEESEGESVAAQEQADETQTQTQRRRGDASTRLRRTLAEAEPDDDEEGSGDRAHKALAPSSPLSATQPPSYGHLAGPEGLSSSKRTNGQDARNGRTRVSGRELQEKENSNSSTVSNHRHAAGKAVRGSRIRGAGRQGQSTPWNKSTSTATAGSGAPNGGSHPGSVPLAPPRSQLLKRSAVAVAVPSPPRPLQMERHLVRPPPACPEPHCLPLDSGASHVLPRDVWLRVFQHLSQRQLCVCMRVCRTWSRWCCDKRLWTQIDLSRQRSITPPMLSSIIRRQPVCLNLGYTNISKKQLMWLINRLQGLLELNVAGCSWSSVSALCQSVCPCLRLLDLSWVEDLKDSHLRELLAPPSNDTRSAHGENRGGRFQNVTELRLAGLEVTDAVSRLLVRYLPHLSKLDLSQCCHITDQSIHTLTSALSPLRESLTHVSLAGCVKVTEQCLPLLRRCASLQSVDLRSCGLLAPDVCQLHCFPSTPAPDTPEHSTFGHHRHFAVLVLFFISGSTICEWRNQVNVDIPYQ</sequence>
<keyword evidence="6" id="KW-0238">DNA-binding</keyword>
<feature type="compositionally biased region" description="Basic and acidic residues" evidence="8">
    <location>
        <begin position="395"/>
        <end position="404"/>
    </location>
</feature>
<dbReference type="Ensembl" id="ENSSANT00000060674.1">
    <property type="protein sequence ID" value="ENSSANP00000057011.1"/>
    <property type="gene ID" value="ENSSANG00000028589.1"/>
</dbReference>
<evidence type="ECO:0000256" key="1">
    <source>
        <dbReference type="ARBA" id="ARBA00022614"/>
    </source>
</evidence>
<protein>
    <submittedName>
        <fullName evidence="11">F-box/LRR-repeat protein 19-like</fullName>
    </submittedName>
</protein>
<dbReference type="Pfam" id="PF16866">
    <property type="entry name" value="PHD_4"/>
    <property type="match status" value="1"/>
</dbReference>
<feature type="domain" description="CXXC-type" evidence="10">
    <location>
        <begin position="10"/>
        <end position="56"/>
    </location>
</feature>
<feature type="compositionally biased region" description="Low complexity" evidence="8">
    <location>
        <begin position="262"/>
        <end position="281"/>
    </location>
</feature>
<dbReference type="FunFam" id="3.30.40.10:FF:000020">
    <property type="entry name" value="lysine-specific demethylase 2B isoform X1"/>
    <property type="match status" value="1"/>
</dbReference>
<feature type="compositionally biased region" description="Basic and acidic residues" evidence="8">
    <location>
        <begin position="162"/>
        <end position="179"/>
    </location>
</feature>
<evidence type="ECO:0000256" key="5">
    <source>
        <dbReference type="ARBA" id="ARBA00022833"/>
    </source>
</evidence>
<feature type="domain" description="PHD-type" evidence="9">
    <location>
        <begin position="63"/>
        <end position="129"/>
    </location>
</feature>
<evidence type="ECO:0000256" key="8">
    <source>
        <dbReference type="SAM" id="MobiDB-lite"/>
    </source>
</evidence>
<dbReference type="InterPro" id="IPR019787">
    <property type="entry name" value="Znf_PHD-finger"/>
</dbReference>
<evidence type="ECO:0000313" key="11">
    <source>
        <dbReference type="Ensembl" id="ENSSANP00000057011.1"/>
    </source>
</evidence>
<dbReference type="InterPro" id="IPR011011">
    <property type="entry name" value="Znf_FYVE_PHD"/>
</dbReference>
<evidence type="ECO:0000256" key="2">
    <source>
        <dbReference type="ARBA" id="ARBA00022723"/>
    </source>
</evidence>
<dbReference type="InterPro" id="IPR032675">
    <property type="entry name" value="LRR_dom_sf"/>
</dbReference>
<feature type="compositionally biased region" description="Low complexity" evidence="8">
    <location>
        <begin position="291"/>
        <end position="318"/>
    </location>
</feature>
<keyword evidence="5" id="KW-0862">Zinc</keyword>
<feature type="region of interest" description="Disordered" evidence="8">
    <location>
        <begin position="157"/>
        <end position="466"/>
    </location>
</feature>
<dbReference type="InterPro" id="IPR050690">
    <property type="entry name" value="JHDM1_Histone_Demethylase"/>
</dbReference>
<keyword evidence="3" id="KW-0677">Repeat</keyword>
<feature type="compositionally biased region" description="Low complexity" evidence="8">
    <location>
        <begin position="190"/>
        <end position="202"/>
    </location>
</feature>
<dbReference type="CDD" id="cd15645">
    <property type="entry name" value="PHD_FXL19"/>
    <property type="match status" value="1"/>
</dbReference>
<feature type="compositionally biased region" description="Low complexity" evidence="8">
    <location>
        <begin position="245"/>
        <end position="254"/>
    </location>
</feature>
<dbReference type="CDD" id="cd22180">
    <property type="entry name" value="F-box_FBXL10"/>
    <property type="match status" value="1"/>
</dbReference>
<dbReference type="SUPFAM" id="SSF57903">
    <property type="entry name" value="FYVE/PHD zinc finger"/>
    <property type="match status" value="1"/>
</dbReference>
<dbReference type="PROSITE" id="PS51058">
    <property type="entry name" value="ZF_CXXC"/>
    <property type="match status" value="1"/>
</dbReference>
<evidence type="ECO:0000256" key="7">
    <source>
        <dbReference type="PROSITE-ProRule" id="PRU00509"/>
    </source>
</evidence>
<evidence type="ECO:0000256" key="6">
    <source>
        <dbReference type="ARBA" id="ARBA00023125"/>
    </source>
</evidence>
<dbReference type="InterPro" id="IPR001810">
    <property type="entry name" value="F-box_dom"/>
</dbReference>
<feature type="compositionally biased region" description="Basic residues" evidence="8">
    <location>
        <begin position="412"/>
        <end position="425"/>
    </location>
</feature>
<dbReference type="SMART" id="SM00256">
    <property type="entry name" value="FBOX"/>
    <property type="match status" value="1"/>
</dbReference>
<name>A0A671PGM7_9TELE</name>